<keyword evidence="6" id="KW-0756">Sterol biosynthesis</keyword>
<dbReference type="GO" id="GO:0015936">
    <property type="term" value="P:coenzyme A metabolic process"/>
    <property type="evidence" value="ECO:0007669"/>
    <property type="project" value="InterPro"/>
</dbReference>
<keyword evidence="4" id="KW-0444">Lipid biosynthesis</keyword>
<dbReference type="EC" id="1.1.1.34" evidence="2"/>
<dbReference type="CDD" id="cd00643">
    <property type="entry name" value="HMG-CoA_reductase_classI"/>
    <property type="match status" value="1"/>
</dbReference>
<dbReference type="PANTHER" id="PTHR10572:SF24">
    <property type="entry name" value="3-HYDROXY-3-METHYLGLUTARYL-COENZYME A REDUCTASE"/>
    <property type="match status" value="1"/>
</dbReference>
<dbReference type="SUPFAM" id="SSF55035">
    <property type="entry name" value="NAD-binding domain of HMG-CoA reductase"/>
    <property type="match status" value="1"/>
</dbReference>
<dbReference type="Proteomes" id="UP000033540">
    <property type="component" value="Unassembled WGS sequence"/>
</dbReference>
<protein>
    <recommendedName>
        <fullName evidence="2">hydroxymethylglutaryl-CoA reductase (NADPH)</fullName>
        <ecNumber evidence="2">1.1.1.34</ecNumber>
    </recommendedName>
</protein>
<keyword evidence="4" id="KW-0752">Steroid biosynthesis</keyword>
<dbReference type="InterPro" id="IPR009029">
    <property type="entry name" value="HMG_CoA_Rdtase_sub-bd_dom_sf"/>
</dbReference>
<evidence type="ECO:0000256" key="8">
    <source>
        <dbReference type="ARBA" id="ARBA00023221"/>
    </source>
</evidence>
<dbReference type="PROSITE" id="PS00318">
    <property type="entry name" value="HMG_COA_REDUCTASE_2"/>
    <property type="match status" value="1"/>
</dbReference>
<dbReference type="AlphaFoldDB" id="A0A0F0IBB0"/>
<dbReference type="GO" id="GO:0004420">
    <property type="term" value="F:hydroxymethylglutaryl-CoA reductase (NADPH) activity"/>
    <property type="evidence" value="ECO:0007669"/>
    <property type="project" value="UniProtKB-EC"/>
</dbReference>
<keyword evidence="5" id="KW-0560">Oxidoreductase</keyword>
<sequence>MATKPFQHLLQDKRHVIHAPEETSKVKVENCIGFVKVPVGIAGPLLVDGPNATNEQVYATLATTEAALVASCARGCKVFNACGGLQFDILGEGMTRAPVFKFPTPRHAIKFAKNIPELQSHFTTVAESTSRHLRLQKMVSHIVGSSVHLIISYYCGDASGQNMVTIATQKACQMLVSSPWGSEYGIIGFQLDGNMSSDKKPSWGNVKITRGVEVMAWGTLTNSACEKILGTSSYILYTTLLTGKEGGIRNGQFGCNINTSNIIAAIFIATGQDAACVAEGCWSHLVPEYDFDTKDLKISLYLPSLPVGVVGGGTAYETQNECLQIMKCLGPGMKGRFAGLIASFALALDVSTCSAVANHTFSQSHQRLARTSQQRTQKSKM</sequence>
<evidence type="ECO:0000256" key="6">
    <source>
        <dbReference type="ARBA" id="ARBA00023011"/>
    </source>
</evidence>
<evidence type="ECO:0000256" key="3">
    <source>
        <dbReference type="ARBA" id="ARBA00022857"/>
    </source>
</evidence>
<dbReference type="SUPFAM" id="SSF56542">
    <property type="entry name" value="Substrate-binding domain of HMG-CoA reductase"/>
    <property type="match status" value="1"/>
</dbReference>
<evidence type="ECO:0000256" key="7">
    <source>
        <dbReference type="ARBA" id="ARBA00023166"/>
    </source>
</evidence>
<gene>
    <name evidence="9" type="ORF">P875_00033885</name>
</gene>
<dbReference type="Pfam" id="PF00368">
    <property type="entry name" value="HMG-CoA_red"/>
    <property type="match status" value="1"/>
</dbReference>
<dbReference type="InterPro" id="IPR004554">
    <property type="entry name" value="HMG_CoA_Rdtase_eu_arc"/>
</dbReference>
<dbReference type="InterPro" id="IPR023074">
    <property type="entry name" value="HMG_CoA_Rdtase_cat_sf"/>
</dbReference>
<comment type="similarity">
    <text evidence="1">Belongs to the HMG-CoA reductase family.</text>
</comment>
<dbReference type="PANTHER" id="PTHR10572">
    <property type="entry name" value="3-HYDROXY-3-METHYLGLUTARYL-COENZYME A REDUCTASE"/>
    <property type="match status" value="1"/>
</dbReference>
<dbReference type="GO" id="GO:0016126">
    <property type="term" value="P:sterol biosynthetic process"/>
    <property type="evidence" value="ECO:0007669"/>
    <property type="project" value="UniProtKB-KW"/>
</dbReference>
<evidence type="ECO:0000313" key="9">
    <source>
        <dbReference type="EMBL" id="KJK63243.1"/>
    </source>
</evidence>
<dbReference type="Gene3D" id="3.30.70.420">
    <property type="entry name" value="Hydroxymethylglutaryl-CoA reductase, class I/II, NAD/NADP-binding domain"/>
    <property type="match status" value="1"/>
</dbReference>
<evidence type="ECO:0000313" key="10">
    <source>
        <dbReference type="Proteomes" id="UP000033540"/>
    </source>
</evidence>
<reference evidence="9 10" key="1">
    <citation type="submission" date="2015-02" db="EMBL/GenBank/DDBJ databases">
        <title>Draft genome sequence of Aspergillus parasiticus SU-1.</title>
        <authorList>
            <person name="Yu J."/>
            <person name="Fedorova N."/>
            <person name="Yin Y."/>
            <person name="Losada L."/>
            <person name="Zafar N."/>
            <person name="Taujale R."/>
            <person name="Ehrlich K.C."/>
            <person name="Bhatnagar D."/>
            <person name="Cleveland T.E."/>
            <person name="Bennett J.W."/>
            <person name="Nierman W.C."/>
        </authorList>
    </citation>
    <scope>NUCLEOTIDE SEQUENCE [LARGE SCALE GENOMIC DNA]</scope>
    <source>
        <strain evidence="10">ATCC 56775 / NRRL 5862 / SRRC 143 / SU-1</strain>
    </source>
</reference>
<evidence type="ECO:0000256" key="2">
    <source>
        <dbReference type="ARBA" id="ARBA00012999"/>
    </source>
</evidence>
<keyword evidence="3" id="KW-0521">NADP</keyword>
<keyword evidence="7" id="KW-1207">Sterol metabolism</keyword>
<dbReference type="Gene3D" id="3.90.770.10">
    <property type="entry name" value="3-hydroxy-3-methylglutaryl-coenzyme A Reductase, Chain A, domain 2"/>
    <property type="match status" value="1"/>
</dbReference>
<dbReference type="GO" id="GO:0008299">
    <property type="term" value="P:isoprenoid biosynthetic process"/>
    <property type="evidence" value="ECO:0007669"/>
    <property type="project" value="InterPro"/>
</dbReference>
<keyword evidence="4" id="KW-0443">Lipid metabolism</keyword>
<evidence type="ECO:0000256" key="1">
    <source>
        <dbReference type="ARBA" id="ARBA00007661"/>
    </source>
</evidence>
<comment type="caution">
    <text evidence="9">The sequence shown here is derived from an EMBL/GenBank/DDBJ whole genome shotgun (WGS) entry which is preliminary data.</text>
</comment>
<dbReference type="InterPro" id="IPR002202">
    <property type="entry name" value="HMG_CoA_Rdtase"/>
</dbReference>
<keyword evidence="8" id="KW-0753">Steroid metabolism</keyword>
<dbReference type="InterPro" id="IPR009023">
    <property type="entry name" value="HMG_CoA_Rdtase_NAD(P)-bd_sf"/>
</dbReference>
<dbReference type="InterPro" id="IPR023076">
    <property type="entry name" value="HMG_CoA_Rdtase_CS"/>
</dbReference>
<dbReference type="OrthoDB" id="310654at2759"/>
<evidence type="ECO:0000256" key="5">
    <source>
        <dbReference type="ARBA" id="ARBA00023002"/>
    </source>
</evidence>
<dbReference type="PRINTS" id="PR00071">
    <property type="entry name" value="HMGCOARDTASE"/>
</dbReference>
<name>A0A0F0IBB0_ASPPU</name>
<dbReference type="STRING" id="1403190.A0A0F0IBB0"/>
<evidence type="ECO:0000256" key="4">
    <source>
        <dbReference type="ARBA" id="ARBA00022955"/>
    </source>
</evidence>
<organism evidence="9 10">
    <name type="scientific">Aspergillus parasiticus (strain ATCC 56775 / NRRL 5862 / SRRC 143 / SU-1)</name>
    <dbReference type="NCBI Taxonomy" id="1403190"/>
    <lineage>
        <taxon>Eukaryota</taxon>
        <taxon>Fungi</taxon>
        <taxon>Dikarya</taxon>
        <taxon>Ascomycota</taxon>
        <taxon>Pezizomycotina</taxon>
        <taxon>Eurotiomycetes</taxon>
        <taxon>Eurotiomycetidae</taxon>
        <taxon>Eurotiales</taxon>
        <taxon>Aspergillaceae</taxon>
        <taxon>Aspergillus</taxon>
        <taxon>Aspergillus subgen. Circumdati</taxon>
    </lineage>
</organism>
<dbReference type="PROSITE" id="PS50065">
    <property type="entry name" value="HMG_COA_REDUCTASE_4"/>
    <property type="match status" value="1"/>
</dbReference>
<dbReference type="EMBL" id="JZEE01000580">
    <property type="protein sequence ID" value="KJK63243.1"/>
    <property type="molecule type" value="Genomic_DNA"/>
</dbReference>
<proteinExistence type="inferred from homology"/>
<accession>A0A0F0IBB0</accession>